<feature type="non-terminal residue" evidence="1">
    <location>
        <position position="1"/>
    </location>
</feature>
<evidence type="ECO:0000313" key="1">
    <source>
        <dbReference type="EMBL" id="GFH21751.1"/>
    </source>
</evidence>
<dbReference type="PANTHER" id="PTHR33874:SF4">
    <property type="entry name" value="EXPRESSED PROTEIN"/>
    <property type="match status" value="1"/>
</dbReference>
<sequence>MEAPLGPVQPVVPEVVCEEGGVAPTHDDADSWEHAMVDEQPDHDCVLVDKQDAVEALAYYLATVLLKHPEAQNLPPKKLQEALTTALQGLKQSRFKQMVSYAKSTYRWTALCYSAMQMWQNPWVVQCILTAFWTFSRMSVRAGRGHSVG</sequence>
<keyword evidence="2" id="KW-1185">Reference proteome</keyword>
<dbReference type="AlphaFoldDB" id="A0A699ZHN7"/>
<proteinExistence type="predicted"/>
<organism evidence="1 2">
    <name type="scientific">Haematococcus lacustris</name>
    <name type="common">Green alga</name>
    <name type="synonym">Haematococcus pluvialis</name>
    <dbReference type="NCBI Taxonomy" id="44745"/>
    <lineage>
        <taxon>Eukaryota</taxon>
        <taxon>Viridiplantae</taxon>
        <taxon>Chlorophyta</taxon>
        <taxon>core chlorophytes</taxon>
        <taxon>Chlorophyceae</taxon>
        <taxon>CS clade</taxon>
        <taxon>Chlamydomonadales</taxon>
        <taxon>Haematococcaceae</taxon>
        <taxon>Haematococcus</taxon>
    </lineage>
</organism>
<comment type="caution">
    <text evidence="1">The sequence shown here is derived from an EMBL/GenBank/DDBJ whole genome shotgun (WGS) entry which is preliminary data.</text>
</comment>
<evidence type="ECO:0000313" key="2">
    <source>
        <dbReference type="Proteomes" id="UP000485058"/>
    </source>
</evidence>
<accession>A0A699ZHN7</accession>
<dbReference type="PANTHER" id="PTHR33874">
    <property type="entry name" value="RING FINGER PROTEIN"/>
    <property type="match status" value="1"/>
</dbReference>
<protein>
    <submittedName>
        <fullName evidence="1">Uncharacterized protein</fullName>
    </submittedName>
</protein>
<reference evidence="1 2" key="1">
    <citation type="submission" date="2020-02" db="EMBL/GenBank/DDBJ databases">
        <title>Draft genome sequence of Haematococcus lacustris strain NIES-144.</title>
        <authorList>
            <person name="Morimoto D."/>
            <person name="Nakagawa S."/>
            <person name="Yoshida T."/>
            <person name="Sawayama S."/>
        </authorList>
    </citation>
    <scope>NUCLEOTIDE SEQUENCE [LARGE SCALE GENOMIC DNA]</scope>
    <source>
        <strain evidence="1 2">NIES-144</strain>
    </source>
</reference>
<name>A0A699ZHN7_HAELA</name>
<gene>
    <name evidence="1" type="ORF">HaLaN_19114</name>
</gene>
<dbReference type="Proteomes" id="UP000485058">
    <property type="component" value="Unassembled WGS sequence"/>
</dbReference>
<dbReference type="EMBL" id="BLLF01001898">
    <property type="protein sequence ID" value="GFH21751.1"/>
    <property type="molecule type" value="Genomic_DNA"/>
</dbReference>